<dbReference type="PROSITE" id="PS50297">
    <property type="entry name" value="ANK_REP_REGION"/>
    <property type="match status" value="3"/>
</dbReference>
<dbReference type="InterPro" id="IPR054471">
    <property type="entry name" value="GPIID_WHD"/>
</dbReference>
<dbReference type="RefSeq" id="XP_035318327.1">
    <property type="nucleotide sequence ID" value="XM_035466558.1"/>
</dbReference>
<dbReference type="InterPro" id="IPR027417">
    <property type="entry name" value="P-loop_NTPase"/>
</dbReference>
<dbReference type="PANTHER" id="PTHR24126">
    <property type="entry name" value="ANKYRIN REPEAT, PH AND SEC7 DOMAIN CONTAINING PROTEIN SECG-RELATED"/>
    <property type="match status" value="1"/>
</dbReference>
<evidence type="ECO:0000256" key="2">
    <source>
        <dbReference type="ARBA" id="ARBA00023043"/>
    </source>
</evidence>
<sequence>MDPLSIATSAVAIMSLCKKTIEYLQRVKQSSKECNRLKAEIRSAAAVLETFTEVVQDAELEKGEWTITVRSIGSQEGPLQLLQDSLEALQRKLISATPSSGSVSRLGKSLMWPFKSGEFRDTITVIDRQKSLLLLALENDHFALSKEIRENTRTILVGMDGVKENLQQMTERNDAKDRLAVINWIPAADYGSQQCDFISRRQKGTGEWLLTSHEFRAWKKGDQGALFCPGMPGVGKTMLSSIVVDHLRHDFQHHASVAIACVYFNSKRHHEQTPTNFLFSVLKQLLQSLPSIPDAVGEFYDRNKGRTPQMSTEATMKLLHSAIAEIPRVFIIVDALDEVSETHTTNMLSALSQLRTDTGVSVFATSRFIPKIERAFEGAPTMEIRASDSDVLRYLDENLSILPTFVSRNSALQEEIKNTIIRAIDGMFLLAKLHLNSLAGKRSPKAVRSTLSRLPTGSEGYDHAYRDTMERVRGQPRDSYEIAKQVLSWISCAKRPLTASELVHALAVEIGEDELDEENLPDLEDVVSVCAGLVAVDRMSDTVRLVHYTAQEYFERTWRQWFPEAPEYISRVCIACLSFSSFSTGPCTTAAEFQSRLSENTLYDYAARHWGHHAQASLSETDELMLEFLKNHGAVSASSQVLLTPQNAPSYSQNTPHDVTGMHLAAYFGLRQAVSSLMRLGYSPSVANSHGQTPLWWAAKNGHEPVVKLLLNADRMDVNAKDSEYGRSPLWWAVSNGHDGVVGLLMDREEVDVNAPDREYGRAPLAWAARSGSYGVVKLLLGRDGINVNTRDSLYSDTPLSWAARNGHEDVVQLMLDHPDTDVNCEETEYEQTPLSWAARNAHGGVVRILLANSKVNLNHQDKAGATPLIWAARAGYTGIVKLLLAQDGIQLDIEDDYGQTALDWALGGGHEATSKELMEKLGMDMGSSSTDSREQGWSPLLWAARNGHSQSVRELLHHPGINVNIKDKFSQTALWWAARGGHTAVMKLLLHRDDVDVNSGITNPISSGETALAQAARAGHSAIVRLLLEKDGINVNSGDCYNRTPILWAAREGHTMVLRTLLSTEGVDVNARDAYGRTALAWAAREGHKAAAKLLLAHKSVDRDAKDSYGRKAISWAEENGQEAIVRLLLDG</sequence>
<dbReference type="Gene3D" id="3.40.50.300">
    <property type="entry name" value="P-loop containing nucleotide triphosphate hydrolases"/>
    <property type="match status" value="1"/>
</dbReference>
<dbReference type="Proteomes" id="UP000749293">
    <property type="component" value="Unassembled WGS sequence"/>
</dbReference>
<keyword evidence="1" id="KW-0677">Repeat</keyword>
<dbReference type="AlphaFoldDB" id="A0A9P5D1B4"/>
<feature type="repeat" description="ANK" evidence="3">
    <location>
        <begin position="1008"/>
        <end position="1031"/>
    </location>
</feature>
<dbReference type="Pfam" id="PF00023">
    <property type="entry name" value="Ank"/>
    <property type="match status" value="2"/>
</dbReference>
<evidence type="ECO:0000313" key="7">
    <source>
        <dbReference type="Proteomes" id="UP000749293"/>
    </source>
</evidence>
<dbReference type="SUPFAM" id="SSF52540">
    <property type="entry name" value="P-loop containing nucleoside triphosphate hydrolases"/>
    <property type="match status" value="1"/>
</dbReference>
<dbReference type="SMART" id="SM00248">
    <property type="entry name" value="ANK"/>
    <property type="match status" value="13"/>
</dbReference>
<protein>
    <submittedName>
        <fullName evidence="6">Ankyrin repeat</fullName>
    </submittedName>
</protein>
<name>A0A9P5D1B4_9HYPO</name>
<dbReference type="PROSITE" id="PS50088">
    <property type="entry name" value="ANK_REPEAT"/>
    <property type="match status" value="6"/>
</dbReference>
<evidence type="ECO:0000256" key="1">
    <source>
        <dbReference type="ARBA" id="ARBA00022737"/>
    </source>
</evidence>
<feature type="repeat" description="ANK" evidence="3">
    <location>
        <begin position="864"/>
        <end position="897"/>
    </location>
</feature>
<reference evidence="6" key="1">
    <citation type="submission" date="2020-03" db="EMBL/GenBank/DDBJ databases">
        <title>Site-based positive gene gene selection in Geosmithia morbida across the United States reveals a broad range of putative effectors and factors for local host and environmental adapation.</title>
        <authorList>
            <person name="Onufrak A."/>
            <person name="Murdoch R.W."/>
            <person name="Gazis R."/>
            <person name="Huff M."/>
            <person name="Staton M."/>
            <person name="Klingeman W."/>
            <person name="Hadziabdic D."/>
        </authorList>
    </citation>
    <scope>NUCLEOTIDE SEQUENCE</scope>
    <source>
        <strain evidence="6">1262</strain>
    </source>
</reference>
<dbReference type="Gene3D" id="1.25.40.20">
    <property type="entry name" value="Ankyrin repeat-containing domain"/>
    <property type="match status" value="5"/>
</dbReference>
<gene>
    <name evidence="6" type="ORF">GMORB2_4584</name>
</gene>
<dbReference type="InterPro" id="IPR036770">
    <property type="entry name" value="Ankyrin_rpt-contain_sf"/>
</dbReference>
<dbReference type="PANTHER" id="PTHR24126:SF14">
    <property type="entry name" value="ANK_REP_REGION DOMAIN-CONTAINING PROTEIN"/>
    <property type="match status" value="1"/>
</dbReference>
<dbReference type="InterPro" id="IPR002110">
    <property type="entry name" value="Ankyrin_rpt"/>
</dbReference>
<dbReference type="Pfam" id="PF24883">
    <property type="entry name" value="NPHP3_N"/>
    <property type="match status" value="1"/>
</dbReference>
<dbReference type="Pfam" id="PF12796">
    <property type="entry name" value="Ank_2"/>
    <property type="match status" value="4"/>
</dbReference>
<dbReference type="EMBL" id="JAANYQ010000022">
    <property type="protein sequence ID" value="KAF4119675.1"/>
    <property type="molecule type" value="Genomic_DNA"/>
</dbReference>
<feature type="domain" description="GPI inositol-deacylase winged helix" evidence="4">
    <location>
        <begin position="481"/>
        <end position="554"/>
    </location>
</feature>
<dbReference type="Pfam" id="PF22939">
    <property type="entry name" value="WHD_GPIID"/>
    <property type="match status" value="1"/>
</dbReference>
<accession>A0A9P5D1B4</accession>
<dbReference type="GeneID" id="55970812"/>
<feature type="repeat" description="ANK" evidence="3">
    <location>
        <begin position="690"/>
        <end position="712"/>
    </location>
</feature>
<feature type="repeat" description="ANK" evidence="3">
    <location>
        <begin position="936"/>
        <end position="969"/>
    </location>
</feature>
<evidence type="ECO:0000256" key="3">
    <source>
        <dbReference type="PROSITE-ProRule" id="PRU00023"/>
    </source>
</evidence>
<dbReference type="OrthoDB" id="448455at2759"/>
<dbReference type="SUPFAM" id="SSF48403">
    <property type="entry name" value="Ankyrin repeat"/>
    <property type="match status" value="2"/>
</dbReference>
<keyword evidence="2 3" id="KW-0040">ANK repeat</keyword>
<keyword evidence="7" id="KW-1185">Reference proteome</keyword>
<proteinExistence type="predicted"/>
<feature type="repeat" description="ANK" evidence="3">
    <location>
        <begin position="1042"/>
        <end position="1075"/>
    </location>
</feature>
<feature type="domain" description="Nephrocystin 3-like N-terminal" evidence="5">
    <location>
        <begin position="204"/>
        <end position="367"/>
    </location>
</feature>
<evidence type="ECO:0000259" key="5">
    <source>
        <dbReference type="Pfam" id="PF24883"/>
    </source>
</evidence>
<comment type="caution">
    <text evidence="6">The sequence shown here is derived from an EMBL/GenBank/DDBJ whole genome shotgun (WGS) entry which is preliminary data.</text>
</comment>
<feature type="repeat" description="ANK" evidence="3">
    <location>
        <begin position="760"/>
        <end position="793"/>
    </location>
</feature>
<evidence type="ECO:0000313" key="6">
    <source>
        <dbReference type="EMBL" id="KAF4119675.1"/>
    </source>
</evidence>
<dbReference type="InterPro" id="IPR056884">
    <property type="entry name" value="NPHP3-like_N"/>
</dbReference>
<evidence type="ECO:0000259" key="4">
    <source>
        <dbReference type="Pfam" id="PF22939"/>
    </source>
</evidence>
<organism evidence="6 7">
    <name type="scientific">Geosmithia morbida</name>
    <dbReference type="NCBI Taxonomy" id="1094350"/>
    <lineage>
        <taxon>Eukaryota</taxon>
        <taxon>Fungi</taxon>
        <taxon>Dikarya</taxon>
        <taxon>Ascomycota</taxon>
        <taxon>Pezizomycotina</taxon>
        <taxon>Sordariomycetes</taxon>
        <taxon>Hypocreomycetidae</taxon>
        <taxon>Hypocreales</taxon>
        <taxon>Bionectriaceae</taxon>
        <taxon>Geosmithia</taxon>
    </lineage>
</organism>